<dbReference type="GO" id="GO:0043114">
    <property type="term" value="P:regulation of vascular permeability"/>
    <property type="evidence" value="ECO:0007669"/>
    <property type="project" value="TreeGrafter"/>
</dbReference>
<keyword evidence="3" id="KW-1185">Reference proteome</keyword>
<name>A0A8T2KEW4_9PIPI</name>
<dbReference type="Pfam" id="PF06637">
    <property type="entry name" value="PV-1"/>
    <property type="match status" value="1"/>
</dbReference>
<keyword evidence="1" id="KW-1133">Transmembrane helix</keyword>
<organism evidence="2 3">
    <name type="scientific">Hymenochirus boettgeri</name>
    <name type="common">Congo dwarf clawed frog</name>
    <dbReference type="NCBI Taxonomy" id="247094"/>
    <lineage>
        <taxon>Eukaryota</taxon>
        <taxon>Metazoa</taxon>
        <taxon>Chordata</taxon>
        <taxon>Craniata</taxon>
        <taxon>Vertebrata</taxon>
        <taxon>Euteleostomi</taxon>
        <taxon>Amphibia</taxon>
        <taxon>Batrachia</taxon>
        <taxon>Anura</taxon>
        <taxon>Pipoidea</taxon>
        <taxon>Pipidae</taxon>
        <taxon>Pipinae</taxon>
        <taxon>Hymenochirus</taxon>
    </lineage>
</organism>
<dbReference type="InterPro" id="IPR009538">
    <property type="entry name" value="PV-1"/>
</dbReference>
<dbReference type="EMBL" id="JAACNH010000001">
    <property type="protein sequence ID" value="KAG8454893.1"/>
    <property type="molecule type" value="Genomic_DNA"/>
</dbReference>
<dbReference type="AlphaFoldDB" id="A0A8T2KEW4"/>
<evidence type="ECO:0000313" key="3">
    <source>
        <dbReference type="Proteomes" id="UP000812440"/>
    </source>
</evidence>
<evidence type="ECO:0000256" key="1">
    <source>
        <dbReference type="SAM" id="Phobius"/>
    </source>
</evidence>
<dbReference type="PANTHER" id="PTHR21687:SF5">
    <property type="entry name" value="PLASMALEMMA VESICLE-ASSOCIATED PROTEIN"/>
    <property type="match status" value="1"/>
</dbReference>
<feature type="transmembrane region" description="Helical" evidence="1">
    <location>
        <begin position="21"/>
        <end position="47"/>
    </location>
</feature>
<keyword evidence="1" id="KW-0812">Transmembrane</keyword>
<proteinExistence type="predicted"/>
<reference evidence="2" key="1">
    <citation type="thesis" date="2020" institute="ProQuest LLC" country="789 East Eisenhower Parkway, Ann Arbor, MI, USA">
        <title>Comparative Genomics and Chromosome Evolution.</title>
        <authorList>
            <person name="Mudd A.B."/>
        </authorList>
    </citation>
    <scope>NUCLEOTIDE SEQUENCE</scope>
    <source>
        <strain evidence="2">Female2</strain>
        <tissue evidence="2">Blood</tissue>
    </source>
</reference>
<gene>
    <name evidence="2" type="ORF">GDO86_001209</name>
</gene>
<sequence>MAKFGLESKDILRSNQKSCWYYFKYFFLFTSLIQFLIILGLVLFMVYDRSSEATEERLKNVASHLQDLTVAHKKLLSDNDKQNIKLNQTLKEKEDYKIQVVTMKMRNENLTKTVDFFHKVILRKDKDCEDKTRQIIIKCESEKRIIVEENKILSPELDRCKKFCKMTDPTKTTCTPAELQHLGKKFESAISTYVPATIVTTYEVQKQLSDIRKTCNPLPNHVVEIINKTLANLKQRIVDNTDLKVAKEQCETDIKKCNADRGNLISSQNTCNSEKQTLKEDISRMKKTSDDELNRSNRQLLIKIEELQQCQRRLGNLRSFNLFPNKYIAFYRMVR</sequence>
<accession>A0A8T2KEW4</accession>
<keyword evidence="1" id="KW-0472">Membrane</keyword>
<dbReference type="GO" id="GO:0002693">
    <property type="term" value="P:positive regulation of cellular extravasation"/>
    <property type="evidence" value="ECO:0007669"/>
    <property type="project" value="TreeGrafter"/>
</dbReference>
<dbReference type="Proteomes" id="UP000812440">
    <property type="component" value="Chromosome 1"/>
</dbReference>
<dbReference type="OrthoDB" id="9944409at2759"/>
<dbReference type="PANTHER" id="PTHR21687">
    <property type="entry name" value="PLASMALEMMA VESICLE-ASSOCIATED PROTEIN"/>
    <property type="match status" value="1"/>
</dbReference>
<evidence type="ECO:0008006" key="4">
    <source>
        <dbReference type="Google" id="ProtNLM"/>
    </source>
</evidence>
<comment type="caution">
    <text evidence="2">The sequence shown here is derived from an EMBL/GenBank/DDBJ whole genome shotgun (WGS) entry which is preliminary data.</text>
</comment>
<evidence type="ECO:0000313" key="2">
    <source>
        <dbReference type="EMBL" id="KAG8454893.1"/>
    </source>
</evidence>
<protein>
    <recommendedName>
        <fullName evidence="4">Plasmalemma vesicle associated protein</fullName>
    </recommendedName>
</protein>